<dbReference type="EMBL" id="CACRSV010000020">
    <property type="protein sequence ID" value="VYT00216.1"/>
    <property type="molecule type" value="Genomic_DNA"/>
</dbReference>
<keyword evidence="1" id="KW-0472">Membrane</keyword>
<organism evidence="3">
    <name type="scientific">Bifidobacterium longum</name>
    <dbReference type="NCBI Taxonomy" id="216816"/>
    <lineage>
        <taxon>Bacteria</taxon>
        <taxon>Bacillati</taxon>
        <taxon>Actinomycetota</taxon>
        <taxon>Actinomycetes</taxon>
        <taxon>Bifidobacteriales</taxon>
        <taxon>Bifidobacteriaceae</taxon>
        <taxon>Bifidobacterium</taxon>
    </lineage>
</organism>
<sequence>MGDDKAISYQTFAIGITVVFAIMLFIVSRTTWEMTPEEAGYDVSAIEAEKKQPFGFARWCKNVGNLAVDYISTFRISSFRKFMGIYLTSHCMMDVFGQTFVFFVIFCWGKNAAFASMLLSIDVVTKFFTPLWGYLFSKIGPKNVFQLAFGPGIVPLGTIFATWKIQPAMGGGAWTAVAIASCLFWLVARSLIWFPCWTVIGLVLSWIIALTFRLDKRTDGILNGEINRLKNGGSKTEVASEAKKVVESLAGVPIRA</sequence>
<feature type="transmembrane region" description="Helical" evidence="1">
    <location>
        <begin position="112"/>
        <end position="136"/>
    </location>
</feature>
<keyword evidence="1" id="KW-0812">Transmembrane</keyword>
<accession>A0A6N2T901</accession>
<dbReference type="Proteomes" id="UP001277803">
    <property type="component" value="Unassembled WGS sequence"/>
</dbReference>
<dbReference type="RefSeq" id="WP_144169490.1">
    <property type="nucleotide sequence ID" value="NZ_CACRSV010000020.1"/>
</dbReference>
<feature type="transmembrane region" description="Helical" evidence="1">
    <location>
        <begin position="6"/>
        <end position="27"/>
    </location>
</feature>
<reference evidence="2" key="2">
    <citation type="submission" date="2023-10" db="EMBL/GenBank/DDBJ databases">
        <title>Rapid discrimination of Bifidobacterium longum Subspecies based on MALDI-TOF MS and Machine Learning.</title>
        <authorList>
            <person name="Chen J."/>
        </authorList>
    </citation>
    <scope>NUCLEOTIDE SEQUENCE</scope>
    <source>
        <strain evidence="2">YGMCC0039</strain>
    </source>
</reference>
<evidence type="ECO:0000313" key="2">
    <source>
        <dbReference type="EMBL" id="MDW3126507.1"/>
    </source>
</evidence>
<evidence type="ECO:0000256" key="1">
    <source>
        <dbReference type="SAM" id="Phobius"/>
    </source>
</evidence>
<keyword evidence="1" id="KW-1133">Transmembrane helix</keyword>
<gene>
    <name evidence="3" type="ORF">BLLFYP82_01301</name>
    <name evidence="2" type="ORF">RS890_05220</name>
</gene>
<protein>
    <recommendedName>
        <fullName evidence="4">MFS transporter</fullName>
    </recommendedName>
</protein>
<feature type="transmembrane region" description="Helical" evidence="1">
    <location>
        <begin position="168"/>
        <end position="186"/>
    </location>
</feature>
<name>A0A6N2T901_BIFLN</name>
<reference evidence="3" key="1">
    <citation type="submission" date="2019-11" db="EMBL/GenBank/DDBJ databases">
        <authorList>
            <person name="Feng L."/>
        </authorList>
    </citation>
    <scope>NUCLEOTIDE SEQUENCE</scope>
    <source>
        <strain evidence="3">BlongumLFYP82</strain>
    </source>
</reference>
<dbReference type="EMBL" id="JAWLRA010000012">
    <property type="protein sequence ID" value="MDW3126507.1"/>
    <property type="molecule type" value="Genomic_DNA"/>
</dbReference>
<dbReference type="AlphaFoldDB" id="A0A6N2T901"/>
<proteinExistence type="predicted"/>
<evidence type="ECO:0000313" key="3">
    <source>
        <dbReference type="EMBL" id="VYT00216.1"/>
    </source>
</evidence>
<feature type="transmembrane region" description="Helical" evidence="1">
    <location>
        <begin position="192"/>
        <end position="212"/>
    </location>
</feature>
<evidence type="ECO:0008006" key="4">
    <source>
        <dbReference type="Google" id="ProtNLM"/>
    </source>
</evidence>